<evidence type="ECO:0000313" key="1">
    <source>
        <dbReference type="EMBL" id="PHJ39545.1"/>
    </source>
</evidence>
<evidence type="ECO:0000313" key="2">
    <source>
        <dbReference type="Proteomes" id="UP000222564"/>
    </source>
</evidence>
<reference evidence="1 2" key="1">
    <citation type="submission" date="2013-09" db="EMBL/GenBank/DDBJ databases">
        <title>Biodegradation of hydrocarbons in the deep terrestrial subsurface : characterization of a microbial consortium composed of two Desulfotomaculum species originating from a deep geological formation.</title>
        <authorList>
            <person name="Aullo T."/>
            <person name="Berlendis S."/>
            <person name="Lascourreges J.-F."/>
            <person name="Dessort D."/>
            <person name="Saint-Laurent S."/>
            <person name="Schraauwers B."/>
            <person name="Mas J."/>
            <person name="Magot M."/>
            <person name="Ranchou-Peyruse A."/>
        </authorList>
    </citation>
    <scope>NUCLEOTIDE SEQUENCE [LARGE SCALE GENOMIC DNA]</scope>
    <source>
        <strain evidence="1 2">Bs107</strain>
    </source>
</reference>
<proteinExistence type="predicted"/>
<sequence>MSEKEKAIKALAQIIAQNEARLQKQQELKDWFTRLNNDLMKAIESLQQA</sequence>
<protein>
    <submittedName>
        <fullName evidence="1">Peptidase</fullName>
    </submittedName>
</protein>
<gene>
    <name evidence="1" type="ORF">P378_02075</name>
</gene>
<comment type="caution">
    <text evidence="1">The sequence shown here is derived from an EMBL/GenBank/DDBJ whole genome shotgun (WGS) entry which is preliminary data.</text>
</comment>
<dbReference type="Proteomes" id="UP000222564">
    <property type="component" value="Unassembled WGS sequence"/>
</dbReference>
<dbReference type="RefSeq" id="WP_099082079.1">
    <property type="nucleotide sequence ID" value="NZ_AWQQ01000017.1"/>
</dbReference>
<dbReference type="EMBL" id="AWQQ01000017">
    <property type="protein sequence ID" value="PHJ39545.1"/>
    <property type="molecule type" value="Genomic_DNA"/>
</dbReference>
<name>A0A2C6MIC6_9FIRM</name>
<dbReference type="AlphaFoldDB" id="A0A2C6MIC6"/>
<organism evidence="1 2">
    <name type="scientific">Desulforamulus profundi</name>
    <dbReference type="NCBI Taxonomy" id="1383067"/>
    <lineage>
        <taxon>Bacteria</taxon>
        <taxon>Bacillati</taxon>
        <taxon>Bacillota</taxon>
        <taxon>Clostridia</taxon>
        <taxon>Eubacteriales</taxon>
        <taxon>Peptococcaceae</taxon>
        <taxon>Desulforamulus</taxon>
    </lineage>
</organism>
<dbReference type="OrthoDB" id="1787473at2"/>
<keyword evidence="2" id="KW-1185">Reference proteome</keyword>
<accession>A0A2C6MIC6</accession>